<dbReference type="GO" id="GO:0005886">
    <property type="term" value="C:plasma membrane"/>
    <property type="evidence" value="ECO:0007669"/>
    <property type="project" value="UniProtKB-SubCell"/>
</dbReference>
<organism evidence="10">
    <name type="scientific">mine drainage metagenome</name>
    <dbReference type="NCBI Taxonomy" id="410659"/>
    <lineage>
        <taxon>unclassified sequences</taxon>
        <taxon>metagenomes</taxon>
        <taxon>ecological metagenomes</taxon>
    </lineage>
</organism>
<evidence type="ECO:0000259" key="9">
    <source>
        <dbReference type="Pfam" id="PF12019"/>
    </source>
</evidence>
<accession>A0A1J5QRW1</accession>
<dbReference type="PROSITE" id="PS00409">
    <property type="entry name" value="PROKAR_NTER_METHYL"/>
    <property type="match status" value="1"/>
</dbReference>
<dbReference type="InterPro" id="IPR012902">
    <property type="entry name" value="N_methyl_site"/>
</dbReference>
<keyword evidence="7 8" id="KW-0472">Membrane</keyword>
<dbReference type="SUPFAM" id="SSF54523">
    <property type="entry name" value="Pili subunits"/>
    <property type="match status" value="1"/>
</dbReference>
<reference evidence="10" key="1">
    <citation type="submission" date="2016-10" db="EMBL/GenBank/DDBJ databases">
        <title>Sequence of Gallionella enrichment culture.</title>
        <authorList>
            <person name="Poehlein A."/>
            <person name="Muehling M."/>
            <person name="Daniel R."/>
        </authorList>
    </citation>
    <scope>NUCLEOTIDE SEQUENCE</scope>
</reference>
<keyword evidence="4" id="KW-0997">Cell inner membrane</keyword>
<name>A0A1J5QRW1_9ZZZZ</name>
<gene>
    <name evidence="10" type="ORF">GALL_317990</name>
</gene>
<dbReference type="InterPro" id="IPR022346">
    <property type="entry name" value="T2SS_GspH"/>
</dbReference>
<dbReference type="GO" id="GO:0015627">
    <property type="term" value="C:type II protein secretion system complex"/>
    <property type="evidence" value="ECO:0007669"/>
    <property type="project" value="InterPro"/>
</dbReference>
<evidence type="ECO:0000256" key="3">
    <source>
        <dbReference type="ARBA" id="ARBA00022481"/>
    </source>
</evidence>
<comment type="subcellular location">
    <subcellularLocation>
        <location evidence="1">Cell inner membrane</location>
        <topology evidence="1">Single-pass membrane protein</topology>
    </subcellularLocation>
</comment>
<evidence type="ECO:0000256" key="8">
    <source>
        <dbReference type="SAM" id="Phobius"/>
    </source>
</evidence>
<comment type="caution">
    <text evidence="10">The sequence shown here is derived from an EMBL/GenBank/DDBJ whole genome shotgun (WGS) entry which is preliminary data.</text>
</comment>
<keyword evidence="3" id="KW-0488">Methylation</keyword>
<sequence>MLNPRHRLRGVTLIELMVGLVILGLLFAMGAPAFGSWIQNSRIRTTAEAIQNGLQLARAEAVRRNNQVRFQLASSLDNTCSLSTTSSNWVVSINGANSGDPTGNCNSAPSDTTAPYIIQTRSSTQGSNNVVVAASQSTVAFNGLGRQASVTNLDGTVTSLANVVIQVPDPAQAACAPAGSVRCMQVQVSLAGQIRMCDPALASTDPQGC</sequence>
<keyword evidence="6 8" id="KW-1133">Transmembrane helix</keyword>
<dbReference type="InterPro" id="IPR045584">
    <property type="entry name" value="Pilin-like"/>
</dbReference>
<keyword evidence="5 8" id="KW-0812">Transmembrane</keyword>
<evidence type="ECO:0000256" key="2">
    <source>
        <dbReference type="ARBA" id="ARBA00022475"/>
    </source>
</evidence>
<evidence type="ECO:0000313" key="10">
    <source>
        <dbReference type="EMBL" id="OIQ86358.1"/>
    </source>
</evidence>
<dbReference type="EMBL" id="MLJW01000485">
    <property type="protein sequence ID" value="OIQ86358.1"/>
    <property type="molecule type" value="Genomic_DNA"/>
</dbReference>
<dbReference type="NCBIfam" id="TIGR02532">
    <property type="entry name" value="IV_pilin_GFxxxE"/>
    <property type="match status" value="1"/>
</dbReference>
<evidence type="ECO:0000256" key="1">
    <source>
        <dbReference type="ARBA" id="ARBA00004377"/>
    </source>
</evidence>
<feature type="transmembrane region" description="Helical" evidence="8">
    <location>
        <begin position="12"/>
        <end position="34"/>
    </location>
</feature>
<evidence type="ECO:0000256" key="4">
    <source>
        <dbReference type="ARBA" id="ARBA00022519"/>
    </source>
</evidence>
<evidence type="ECO:0000256" key="6">
    <source>
        <dbReference type="ARBA" id="ARBA00022989"/>
    </source>
</evidence>
<keyword evidence="2" id="KW-1003">Cell membrane</keyword>
<dbReference type="AlphaFoldDB" id="A0A1J5QRW1"/>
<evidence type="ECO:0000256" key="5">
    <source>
        <dbReference type="ARBA" id="ARBA00022692"/>
    </source>
</evidence>
<evidence type="ECO:0000256" key="7">
    <source>
        <dbReference type="ARBA" id="ARBA00023136"/>
    </source>
</evidence>
<protein>
    <recommendedName>
        <fullName evidence="9">General secretion pathway GspH domain-containing protein</fullName>
    </recommendedName>
</protein>
<dbReference type="Pfam" id="PF07963">
    <property type="entry name" value="N_methyl"/>
    <property type="match status" value="1"/>
</dbReference>
<proteinExistence type="predicted"/>
<feature type="domain" description="General secretion pathway GspH" evidence="9">
    <location>
        <begin position="46"/>
        <end position="192"/>
    </location>
</feature>
<dbReference type="GO" id="GO:0015628">
    <property type="term" value="P:protein secretion by the type II secretion system"/>
    <property type="evidence" value="ECO:0007669"/>
    <property type="project" value="InterPro"/>
</dbReference>
<dbReference type="Gene3D" id="3.30.700.10">
    <property type="entry name" value="Glycoprotein, Type 4 Pilin"/>
    <property type="match status" value="1"/>
</dbReference>
<dbReference type="Pfam" id="PF12019">
    <property type="entry name" value="GspH"/>
    <property type="match status" value="1"/>
</dbReference>